<dbReference type="EMBL" id="CP084166">
    <property type="protein sequence ID" value="UJG40490.1"/>
    <property type="molecule type" value="Genomic_DNA"/>
</dbReference>
<dbReference type="NCBIfam" id="TIGR00231">
    <property type="entry name" value="small_GTP"/>
    <property type="match status" value="1"/>
</dbReference>
<proteinExistence type="predicted"/>
<dbReference type="PANTHER" id="PTHR11711">
    <property type="entry name" value="ADP RIBOSYLATION FACTOR-RELATED"/>
    <property type="match status" value="1"/>
</dbReference>
<dbReference type="PROSITE" id="PS51419">
    <property type="entry name" value="RAB"/>
    <property type="match status" value="1"/>
</dbReference>
<reference evidence="3" key="1">
    <citation type="journal article" date="2022" name="Nat. Microbiol.">
        <title>Unique mobile elements and scalable gene flow at the prokaryote-eukaryote boundary revealed by circularized Asgard archaea genomes.</title>
        <authorList>
            <person name="Wu F."/>
            <person name="Speth D.R."/>
            <person name="Philosof A."/>
            <person name="Cremiere A."/>
            <person name="Narayanan A."/>
            <person name="Barco R.A."/>
            <person name="Connon S.A."/>
            <person name="Amend J.P."/>
            <person name="Antoshechkin I.A."/>
            <person name="Orphan V.J."/>
        </authorList>
    </citation>
    <scope>NUCLEOTIDE SEQUENCE</scope>
    <source>
        <strain evidence="3">PM71</strain>
    </source>
</reference>
<dbReference type="InterPro" id="IPR027417">
    <property type="entry name" value="P-loop_NTPase"/>
</dbReference>
<dbReference type="InterPro" id="IPR006689">
    <property type="entry name" value="Small_GTPase_ARF/SAR"/>
</dbReference>
<dbReference type="InterPro" id="IPR024156">
    <property type="entry name" value="Small_GTPase_ARF"/>
</dbReference>
<organism evidence="3">
    <name type="scientific">Candidatus Heimdallarchaeum aukensis</name>
    <dbReference type="NCBI Taxonomy" id="2876573"/>
    <lineage>
        <taxon>Archaea</taxon>
        <taxon>Promethearchaeati</taxon>
        <taxon>Candidatus Heimdallarchaeota</taxon>
        <taxon>Candidatus Heimdallarchaeia (ex Rinke et al. 2021) (nom. nud.)</taxon>
        <taxon>Candidatus Heimdallarchaeales</taxon>
        <taxon>Candidatus Heimdallarchaeaceae</taxon>
        <taxon>Candidatus Heimdallarchaeum</taxon>
    </lineage>
</organism>
<dbReference type="GO" id="GO:0003924">
    <property type="term" value="F:GTPase activity"/>
    <property type="evidence" value="ECO:0007669"/>
    <property type="project" value="InterPro"/>
</dbReference>
<name>A0A9Y1BKP9_9ARCH</name>
<dbReference type="GO" id="GO:0005525">
    <property type="term" value="F:GTP binding"/>
    <property type="evidence" value="ECO:0007669"/>
    <property type="project" value="UniProtKB-KW"/>
</dbReference>
<dbReference type="Proteomes" id="UP001201020">
    <property type="component" value="Chromosome"/>
</dbReference>
<dbReference type="Gene3D" id="3.40.50.300">
    <property type="entry name" value="P-loop containing nucleotide triphosphate hydrolases"/>
    <property type="match status" value="1"/>
</dbReference>
<dbReference type="SMART" id="SM00173">
    <property type="entry name" value="RAS"/>
    <property type="match status" value="1"/>
</dbReference>
<evidence type="ECO:0000256" key="2">
    <source>
        <dbReference type="ARBA" id="ARBA00023134"/>
    </source>
</evidence>
<dbReference type="SMART" id="SM00178">
    <property type="entry name" value="SAR"/>
    <property type="match status" value="1"/>
</dbReference>
<protein>
    <submittedName>
        <fullName evidence="3">GTP-binding protein</fullName>
    </submittedName>
</protein>
<dbReference type="PRINTS" id="PR00328">
    <property type="entry name" value="SAR1GTPBP"/>
</dbReference>
<dbReference type="SMART" id="SM00177">
    <property type="entry name" value="ARF"/>
    <property type="match status" value="1"/>
</dbReference>
<dbReference type="PROSITE" id="PS51417">
    <property type="entry name" value="ARF"/>
    <property type="match status" value="1"/>
</dbReference>
<dbReference type="InterPro" id="IPR005225">
    <property type="entry name" value="Small_GTP-bd"/>
</dbReference>
<gene>
    <name evidence="3" type="ORF">K9W45_11715</name>
</gene>
<keyword evidence="2" id="KW-0342">GTP-binding</keyword>
<dbReference type="AlphaFoldDB" id="A0A9Y1BKP9"/>
<accession>A0A9Y1BKP9</accession>
<evidence type="ECO:0000313" key="3">
    <source>
        <dbReference type="EMBL" id="UJG40490.1"/>
    </source>
</evidence>
<keyword evidence="1" id="KW-0547">Nucleotide-binding</keyword>
<dbReference type="SUPFAM" id="SSF52540">
    <property type="entry name" value="P-loop containing nucleoside triphosphate hydrolases"/>
    <property type="match status" value="1"/>
</dbReference>
<evidence type="ECO:0000256" key="1">
    <source>
        <dbReference type="ARBA" id="ARBA00022741"/>
    </source>
</evidence>
<sequence>MSDILNIVLLGLENAGKTTLLNTLKGEQFRDTSTTIGINVDLINYNGYKFQAIDVGGQRVFRDTLWPQYTKLASGVIFIFDIFDKGKLSEAKKWFDEIQTWVTKKAVFLFLANKIDLKEERKDFMSLDDVIKSFNLERFSLYPEQSFRIFEVSAKTGENVDVAIKWLFEKLSEQVRKQTNLSFIFVHNSDFELIYVNSEKVKVLEKLLLKHVSQLRKNNMKTSFLNVDEYKLFFYVEPQFSIIFGAKNIYKQFFLNVALEIANELKTNHLPLTEYKPELDGIISRILIKEK</sequence>
<dbReference type="Pfam" id="PF00025">
    <property type="entry name" value="Arf"/>
    <property type="match status" value="1"/>
</dbReference>
<dbReference type="SMART" id="SM00175">
    <property type="entry name" value="RAB"/>
    <property type="match status" value="1"/>
</dbReference>